<reference evidence="2" key="1">
    <citation type="submission" date="2022-03" db="EMBL/GenBank/DDBJ databases">
        <title>Complete genome sequence of Caldinitratiruptor microaerophilus.</title>
        <authorList>
            <person name="Mukaiyama R."/>
            <person name="Nishiyama T."/>
            <person name="Ueda K."/>
        </authorList>
    </citation>
    <scope>NUCLEOTIDE SEQUENCE</scope>
    <source>
        <strain evidence="2">JCM 16183</strain>
    </source>
</reference>
<dbReference type="RefSeq" id="WP_264843769.1">
    <property type="nucleotide sequence ID" value="NZ_AP025628.1"/>
</dbReference>
<evidence type="ECO:0000313" key="2">
    <source>
        <dbReference type="EMBL" id="BDG59660.1"/>
    </source>
</evidence>
<organism evidence="2 3">
    <name type="scientific">Caldinitratiruptor microaerophilus</name>
    <dbReference type="NCBI Taxonomy" id="671077"/>
    <lineage>
        <taxon>Bacteria</taxon>
        <taxon>Bacillati</taxon>
        <taxon>Bacillota</taxon>
        <taxon>Clostridia</taxon>
        <taxon>Eubacteriales</taxon>
        <taxon>Symbiobacteriaceae</taxon>
        <taxon>Caldinitratiruptor</taxon>
    </lineage>
</organism>
<gene>
    <name evidence="2" type="ORF">caldi_07500</name>
</gene>
<dbReference type="Proteomes" id="UP001163687">
    <property type="component" value="Chromosome"/>
</dbReference>
<dbReference type="Gene3D" id="1.10.10.10">
    <property type="entry name" value="Winged helix-like DNA-binding domain superfamily/Winged helix DNA-binding domain"/>
    <property type="match status" value="1"/>
</dbReference>
<accession>A0AA35G7B4</accession>
<dbReference type="EMBL" id="AP025628">
    <property type="protein sequence ID" value="BDG59660.1"/>
    <property type="molecule type" value="Genomic_DNA"/>
</dbReference>
<dbReference type="InterPro" id="IPR052509">
    <property type="entry name" value="Metal_resp_DNA-bind_regulator"/>
</dbReference>
<dbReference type="InterPro" id="IPR005149">
    <property type="entry name" value="Tscrpt_reg_PadR_N"/>
</dbReference>
<sequence length="127" mass="14318">MPADVRRVLDLSKLSGRLLLRGLLPYYVMTLLQDGPKYGNQIAGCIERETRGKWKPSPGTLYPLLRRLVRAGVVEEQGGPPAGGRPTRLYRLTPAGEEVLAELRHQIRPMLEETIHLLQTHLARFPD</sequence>
<dbReference type="SUPFAM" id="SSF46785">
    <property type="entry name" value="Winged helix' DNA-binding domain"/>
    <property type="match status" value="1"/>
</dbReference>
<dbReference type="AlphaFoldDB" id="A0AA35G7B4"/>
<dbReference type="PANTHER" id="PTHR33169">
    <property type="entry name" value="PADR-FAMILY TRANSCRIPTIONAL REGULATOR"/>
    <property type="match status" value="1"/>
</dbReference>
<evidence type="ECO:0000259" key="1">
    <source>
        <dbReference type="Pfam" id="PF03551"/>
    </source>
</evidence>
<dbReference type="InterPro" id="IPR036388">
    <property type="entry name" value="WH-like_DNA-bd_sf"/>
</dbReference>
<evidence type="ECO:0000313" key="3">
    <source>
        <dbReference type="Proteomes" id="UP001163687"/>
    </source>
</evidence>
<proteinExistence type="predicted"/>
<dbReference type="InterPro" id="IPR036390">
    <property type="entry name" value="WH_DNA-bd_sf"/>
</dbReference>
<dbReference type="Pfam" id="PF03551">
    <property type="entry name" value="PadR"/>
    <property type="match status" value="1"/>
</dbReference>
<keyword evidence="3" id="KW-1185">Reference proteome</keyword>
<protein>
    <recommendedName>
        <fullName evidence="1">Transcription regulator PadR N-terminal domain-containing protein</fullName>
    </recommendedName>
</protein>
<dbReference type="PANTHER" id="PTHR33169:SF14">
    <property type="entry name" value="TRANSCRIPTIONAL REGULATOR RV3488"/>
    <property type="match status" value="1"/>
</dbReference>
<dbReference type="KEGG" id="cmic:caldi_07500"/>
<feature type="domain" description="Transcription regulator PadR N-terminal" evidence="1">
    <location>
        <begin position="28"/>
        <end position="102"/>
    </location>
</feature>
<name>A0AA35G7B4_9FIRM</name>